<feature type="compositionally biased region" description="Basic and acidic residues" evidence="5">
    <location>
        <begin position="1156"/>
        <end position="1168"/>
    </location>
</feature>
<sequence>MKTMELINFQSRIDDIVADIIKISNVMIFETLTSFKKYMGLFHKLCDDVAHVDVIQSLAEASIRNNYVKPTFADYTEVQESRHPMLDILTPDKIIPNLISSCEYYNIHIITGPNGSGKSIFIRQVILLQIMAQIGGYVPARSAVFKPADRLFARVYLEDNMECGASSFVLEMKEVIYILNNMTRSSLIVIDELARSTSLEEGAALAMAICERLAVSSAFVYLTSHFTLVTKLGEMYLNVKNWHMYTDAMGDTPRSLKLDFRYTLKNGVTNLERYGVFMVKNIWPSDILEDVYTILEQSTTPKPKASTLELSKETRLKYALKSDLHKLKSKGKLTLSKVNKLINQYRNELESLNVNFGNFDVNNVRWKQEEYQQMDYQGHFLDPEFIDPTSDEILSEAADRALDSLQEDYQNESFPVNSNLSYESSKYRQLSQFIDDDIDNLNLLNPEINISYPEIEQDEPLEEEVNSINHSLLAAMKNEQEALKIKILSNVLINPKAQDCENYIQDLSGLNTANSQMNEYEDCSQYFKGFTQESVEVNPFNRSILEGMKVIQKNFIESNPQIYGEVPNNGLVTTSLNIMESYEDRNSNNENDSKGIFCIQQHSNQYQFWKENSNPGVLEDMQDFQFAKPIGKPYKAQISHKHYSLPEKTREETSLDDIDHLKFSLPLLQNQERTSTPKIDIFASQNSNVCDFSNFSDNIVSKEYINSFQNSHTIAKGYNESQKAFANKETFTHVFPKVKIIQGPDNLSQSFGEEDKKIRIRPNNLKKNKSHIDNDGDRDFERIDQKTVDKVIHLLPTMEMKENEPRRLPIKVNQKRDEDIIELLPVAKDMNEDENEFEKFIVEEVKSFLRDSTDIFEGDVDSLDITVEHNKNDEDVCKRIISHSFQQTRGEKLSLTKGNTGITKQRTVTTVQSSTSNEDSHLFVSLDNQNSIEVLTQNSKFDKLGKHEKLNEVPYMTAQRINLEYQSKLEEWTPGNVENKSNRCEENEELSNNFGENLNNKVMCVTEGRNNTSKLLNPINQIVEIKEKRREKIPLNKTLKNNMFEDDSHELDQFFDADLSISAMSVGSKISRTCKKHFTDTFRRDEKHCVNVNISTEAKEKSSKYGNNSNASDNKEPLVTTSISDASRRRNLDNSSSGSKSSDIKYYYNRQTLKTSTEDQSKSDDKNKVSTSISRASLLRNLENVSSDKSTTKDCMNIKDIGELPRCREIFDSSSTSIFETAEEMSVSNISKKRTFDESFSEKSDRENDVTKSQMQTNISENHDNQKFKAEIISKESALVRNVDKDKYTFQEPLEDDSKCTLDNEECAINNLETSISSSKYNRAIKALGYTKRDNRSLGSSKNVSQPKKRRSLFGSKKLTKHEIQEEFDKQDQILFEGNVDVETYSRYLKQRMNRPSVKQLQQAEHIATIKRTENGTLVLPAKKNKCKPKKYDRKSIFESVKFIDVSIFSDENASRMSAFLASDEKNYNLFKFNSENLTSSSQLSVFSNHFVQKRKNIKFKRSKTFGGLKVNDFTRINQNESSNSFLFKQSQQSQGSSFFIPSGYFKRHKSDIENICSKYLCPNDSLW</sequence>
<evidence type="ECO:0000256" key="3">
    <source>
        <dbReference type="ARBA" id="ARBA00022840"/>
    </source>
</evidence>
<evidence type="ECO:0000313" key="8">
    <source>
        <dbReference type="Proteomes" id="UP001516400"/>
    </source>
</evidence>
<dbReference type="SMART" id="SM00534">
    <property type="entry name" value="MUTSac"/>
    <property type="match status" value="1"/>
</dbReference>
<keyword evidence="3" id="KW-0067">ATP-binding</keyword>
<dbReference type="PANTHER" id="PTHR11361:SF21">
    <property type="entry name" value="MUTS PROTEIN HOMOLOG 4"/>
    <property type="match status" value="1"/>
</dbReference>
<evidence type="ECO:0000256" key="4">
    <source>
        <dbReference type="ARBA" id="ARBA00023125"/>
    </source>
</evidence>
<dbReference type="InterPro" id="IPR000432">
    <property type="entry name" value="DNA_mismatch_repair_MutS_C"/>
</dbReference>
<dbReference type="PROSITE" id="PS00486">
    <property type="entry name" value="DNA_MISMATCH_REPAIR_2"/>
    <property type="match status" value="1"/>
</dbReference>
<dbReference type="InterPro" id="IPR036187">
    <property type="entry name" value="DNA_mismatch_repair_MutS_sf"/>
</dbReference>
<dbReference type="Pfam" id="PF00488">
    <property type="entry name" value="MutS_V"/>
    <property type="match status" value="1"/>
</dbReference>
<feature type="domain" description="DNA mismatch repair proteins mutS family" evidence="6">
    <location>
        <begin position="186"/>
        <end position="202"/>
    </location>
</feature>
<dbReference type="GO" id="GO:0005524">
    <property type="term" value="F:ATP binding"/>
    <property type="evidence" value="ECO:0007669"/>
    <property type="project" value="UniProtKB-KW"/>
</dbReference>
<evidence type="ECO:0000256" key="1">
    <source>
        <dbReference type="ARBA" id="ARBA00006271"/>
    </source>
</evidence>
<accession>A0ABD2N5Z4</accession>
<dbReference type="GO" id="GO:0003677">
    <property type="term" value="F:DNA binding"/>
    <property type="evidence" value="ECO:0007669"/>
    <property type="project" value="UniProtKB-KW"/>
</dbReference>
<dbReference type="SUPFAM" id="SSF48334">
    <property type="entry name" value="DNA repair protein MutS, domain III"/>
    <property type="match status" value="1"/>
</dbReference>
<name>A0ABD2N5Z4_9CUCU</name>
<dbReference type="SUPFAM" id="SSF52540">
    <property type="entry name" value="P-loop containing nucleoside triphosphate hydrolases"/>
    <property type="match status" value="1"/>
</dbReference>
<evidence type="ECO:0000256" key="5">
    <source>
        <dbReference type="SAM" id="MobiDB-lite"/>
    </source>
</evidence>
<evidence type="ECO:0000256" key="2">
    <source>
        <dbReference type="ARBA" id="ARBA00022741"/>
    </source>
</evidence>
<comment type="caution">
    <text evidence="7">The sequence shown here is derived from an EMBL/GenBank/DDBJ whole genome shotgun (WGS) entry which is preliminary data.</text>
</comment>
<dbReference type="PANTHER" id="PTHR11361">
    <property type="entry name" value="DNA MISMATCH REPAIR PROTEIN MUTS FAMILY MEMBER"/>
    <property type="match status" value="1"/>
</dbReference>
<keyword evidence="8" id="KW-1185">Reference proteome</keyword>
<gene>
    <name evidence="7" type="ORF">HHI36_015382</name>
</gene>
<evidence type="ECO:0000259" key="6">
    <source>
        <dbReference type="PROSITE" id="PS00486"/>
    </source>
</evidence>
<reference evidence="7 8" key="1">
    <citation type="journal article" date="2021" name="BMC Biol.">
        <title>Horizontally acquired antibacterial genes associated with adaptive radiation of ladybird beetles.</title>
        <authorList>
            <person name="Li H.S."/>
            <person name="Tang X.F."/>
            <person name="Huang Y.H."/>
            <person name="Xu Z.Y."/>
            <person name="Chen M.L."/>
            <person name="Du X.Y."/>
            <person name="Qiu B.Y."/>
            <person name="Chen P.T."/>
            <person name="Zhang W."/>
            <person name="Slipinski A."/>
            <person name="Escalona H.E."/>
            <person name="Waterhouse R.M."/>
            <person name="Zwick A."/>
            <person name="Pang H."/>
        </authorList>
    </citation>
    <scope>NUCLEOTIDE SEQUENCE [LARGE SCALE GENOMIC DNA]</scope>
    <source>
        <strain evidence="7">SYSU2018</strain>
    </source>
</reference>
<dbReference type="Proteomes" id="UP001516400">
    <property type="component" value="Unassembled WGS sequence"/>
</dbReference>
<keyword evidence="4" id="KW-0238">DNA-binding</keyword>
<evidence type="ECO:0000313" key="7">
    <source>
        <dbReference type="EMBL" id="KAL3273959.1"/>
    </source>
</evidence>
<feature type="region of interest" description="Disordered" evidence="5">
    <location>
        <begin position="1098"/>
        <end position="1172"/>
    </location>
</feature>
<dbReference type="EMBL" id="JABFTP020000062">
    <property type="protein sequence ID" value="KAL3273959.1"/>
    <property type="molecule type" value="Genomic_DNA"/>
</dbReference>
<dbReference type="InterPro" id="IPR027417">
    <property type="entry name" value="P-loop_NTPase"/>
</dbReference>
<comment type="similarity">
    <text evidence="1">Belongs to the DNA mismatch repair MutS family.</text>
</comment>
<dbReference type="InterPro" id="IPR045076">
    <property type="entry name" value="MutS"/>
</dbReference>
<keyword evidence="2" id="KW-0547">Nucleotide-binding</keyword>
<dbReference type="Gene3D" id="3.40.50.300">
    <property type="entry name" value="P-loop containing nucleotide triphosphate hydrolases"/>
    <property type="match status" value="1"/>
</dbReference>
<proteinExistence type="inferred from homology"/>
<organism evidence="7 8">
    <name type="scientific">Cryptolaemus montrouzieri</name>
    <dbReference type="NCBI Taxonomy" id="559131"/>
    <lineage>
        <taxon>Eukaryota</taxon>
        <taxon>Metazoa</taxon>
        <taxon>Ecdysozoa</taxon>
        <taxon>Arthropoda</taxon>
        <taxon>Hexapoda</taxon>
        <taxon>Insecta</taxon>
        <taxon>Pterygota</taxon>
        <taxon>Neoptera</taxon>
        <taxon>Endopterygota</taxon>
        <taxon>Coleoptera</taxon>
        <taxon>Polyphaga</taxon>
        <taxon>Cucujiformia</taxon>
        <taxon>Coccinelloidea</taxon>
        <taxon>Coccinellidae</taxon>
        <taxon>Scymninae</taxon>
        <taxon>Scymnini</taxon>
        <taxon>Cryptolaemus</taxon>
    </lineage>
</organism>
<protein>
    <recommendedName>
        <fullName evidence="6">DNA mismatch repair proteins mutS family domain-containing protein</fullName>
    </recommendedName>
</protein>